<name>A0A0G2E2H1_PHACM</name>
<feature type="region of interest" description="Disordered" evidence="2">
    <location>
        <begin position="1"/>
        <end position="98"/>
    </location>
</feature>
<feature type="coiled-coil region" evidence="1">
    <location>
        <begin position="269"/>
        <end position="296"/>
    </location>
</feature>
<keyword evidence="1" id="KW-0175">Coiled coil</keyword>
<feature type="compositionally biased region" description="Low complexity" evidence="2">
    <location>
        <begin position="383"/>
        <end position="396"/>
    </location>
</feature>
<evidence type="ECO:0000256" key="2">
    <source>
        <dbReference type="SAM" id="MobiDB-lite"/>
    </source>
</evidence>
<proteinExistence type="predicted"/>
<feature type="compositionally biased region" description="Polar residues" evidence="2">
    <location>
        <begin position="168"/>
        <end position="190"/>
    </location>
</feature>
<dbReference type="AlphaFoldDB" id="A0A0G2E2H1"/>
<feature type="compositionally biased region" description="Basic and acidic residues" evidence="2">
    <location>
        <begin position="314"/>
        <end position="325"/>
    </location>
</feature>
<accession>A0A0G2E2H1</accession>
<sequence>MTNSTPFPPSFVSKTSSATSKTDILSSDNWDAPIKIPAPAPAPSKLGKSHQRSRTAIDLPPLLTTPSRSSIFLPFKSSEKNRSPSRSPPKSPTYEVDDLDYVDAEELGIQVESKANKFASWFSGTSQPLSIGLLPSPTKEGPEFQDETENMDRQEVGEENLTRALPSRPTNRLQQRQSGSPSRPTLASTASRFSFFRSKPPVDIQSRQEMSDELVKLDINSTLFPAGSVQEFSPAAFKNLQMNAEGALQKFQTAYTQALRTLRDVTSERNVHADELEAAQTRNEHLKLQLTDMAEKAIEQEKAMKAMAEELAFERQRRSEEEAFRRRTLKMVPLEDQASSEDSKFLTPKRSNRNSTTPSLNESEAESDISAAESIFSNGYELSRSTSCASPTPTTPFERSPEVLQSEKFTRQQGCTSPSKSTKLVPITNVVASRECQNCHGMSSSEAWAVVHVLKEESKALKDTISHLEAGLDSSLDFVSRLI</sequence>
<dbReference type="OrthoDB" id="5377009at2759"/>
<protein>
    <submittedName>
        <fullName evidence="3">Uncharacterized protein</fullName>
    </submittedName>
</protein>
<feature type="compositionally biased region" description="Polar residues" evidence="2">
    <location>
        <begin position="12"/>
        <end position="29"/>
    </location>
</feature>
<evidence type="ECO:0000313" key="3">
    <source>
        <dbReference type="EMBL" id="KKY16566.1"/>
    </source>
</evidence>
<reference evidence="3 4" key="1">
    <citation type="submission" date="2015-05" db="EMBL/GenBank/DDBJ databases">
        <title>Distinctive expansion of gene families associated with plant cell wall degradation and secondary metabolism in the genomes of grapevine trunk pathogens.</title>
        <authorList>
            <person name="Lawrence D.P."/>
            <person name="Travadon R."/>
            <person name="Rolshausen P.E."/>
            <person name="Baumgartner K."/>
        </authorList>
    </citation>
    <scope>NUCLEOTIDE SEQUENCE [LARGE SCALE GENOMIC DNA]</scope>
    <source>
        <strain evidence="3">UCRPC4</strain>
    </source>
</reference>
<feature type="region of interest" description="Disordered" evidence="2">
    <location>
        <begin position="383"/>
        <end position="406"/>
    </location>
</feature>
<organism evidence="3 4">
    <name type="scientific">Phaeomoniella chlamydospora</name>
    <name type="common">Phaeoacremonium chlamydosporum</name>
    <dbReference type="NCBI Taxonomy" id="158046"/>
    <lineage>
        <taxon>Eukaryota</taxon>
        <taxon>Fungi</taxon>
        <taxon>Dikarya</taxon>
        <taxon>Ascomycota</taxon>
        <taxon>Pezizomycotina</taxon>
        <taxon>Eurotiomycetes</taxon>
        <taxon>Chaetothyriomycetidae</taxon>
        <taxon>Phaeomoniellales</taxon>
        <taxon>Phaeomoniellaceae</taxon>
        <taxon>Phaeomoniella</taxon>
    </lineage>
</organism>
<keyword evidence="4" id="KW-1185">Reference proteome</keyword>
<reference evidence="3 4" key="2">
    <citation type="submission" date="2015-05" db="EMBL/GenBank/DDBJ databases">
        <authorList>
            <person name="Morales-Cruz A."/>
            <person name="Amrine K.C."/>
            <person name="Cantu D."/>
        </authorList>
    </citation>
    <scope>NUCLEOTIDE SEQUENCE [LARGE SCALE GENOMIC DNA]</scope>
    <source>
        <strain evidence="3">UCRPC4</strain>
    </source>
</reference>
<comment type="caution">
    <text evidence="3">The sequence shown here is derived from an EMBL/GenBank/DDBJ whole genome shotgun (WGS) entry which is preliminary data.</text>
</comment>
<dbReference type="Proteomes" id="UP000053317">
    <property type="component" value="Unassembled WGS sequence"/>
</dbReference>
<feature type="region of interest" description="Disordered" evidence="2">
    <location>
        <begin position="314"/>
        <end position="369"/>
    </location>
</feature>
<evidence type="ECO:0000313" key="4">
    <source>
        <dbReference type="Proteomes" id="UP000053317"/>
    </source>
</evidence>
<dbReference type="EMBL" id="LCWF01000160">
    <property type="protein sequence ID" value="KKY16566.1"/>
    <property type="molecule type" value="Genomic_DNA"/>
</dbReference>
<evidence type="ECO:0000256" key="1">
    <source>
        <dbReference type="SAM" id="Coils"/>
    </source>
</evidence>
<feature type="region of interest" description="Disordered" evidence="2">
    <location>
        <begin position="129"/>
        <end position="192"/>
    </location>
</feature>
<gene>
    <name evidence="3" type="ORF">UCRPC4_g05903</name>
</gene>